<reference evidence="2" key="1">
    <citation type="submission" date="2025-08" db="UniProtKB">
        <authorList>
            <consortium name="Ensembl"/>
        </authorList>
    </citation>
    <scope>IDENTIFICATION</scope>
</reference>
<organism evidence="2 3">
    <name type="scientific">Hippocampus comes</name>
    <name type="common">Tiger tail seahorse</name>
    <dbReference type="NCBI Taxonomy" id="109280"/>
    <lineage>
        <taxon>Eukaryota</taxon>
        <taxon>Metazoa</taxon>
        <taxon>Chordata</taxon>
        <taxon>Craniata</taxon>
        <taxon>Vertebrata</taxon>
        <taxon>Euteleostomi</taxon>
        <taxon>Actinopterygii</taxon>
        <taxon>Neopterygii</taxon>
        <taxon>Teleostei</taxon>
        <taxon>Neoteleostei</taxon>
        <taxon>Acanthomorphata</taxon>
        <taxon>Syngnathiaria</taxon>
        <taxon>Syngnathiformes</taxon>
        <taxon>Syngnathoidei</taxon>
        <taxon>Syngnathidae</taxon>
        <taxon>Hippocampus</taxon>
    </lineage>
</organism>
<dbReference type="Ensembl" id="ENSHCOT00000009149.1">
    <property type="protein sequence ID" value="ENSHCOP00000003190.1"/>
    <property type="gene ID" value="ENSHCOG00000004478.1"/>
</dbReference>
<sequence>NVACAKKKKNQFDPPARLSFSRFDRHHRPHCRLIGSQAEIFNQDVGLASKKRGGGGSHLAIEARPPLKAPFARTLLGIAIFGCICLMYVSVV</sequence>
<proteinExistence type="predicted"/>
<name>A0A3Q2XFM6_HIPCM</name>
<protein>
    <submittedName>
        <fullName evidence="2">Uncharacterized protein</fullName>
    </submittedName>
</protein>
<reference evidence="2" key="2">
    <citation type="submission" date="2025-09" db="UniProtKB">
        <authorList>
            <consortium name="Ensembl"/>
        </authorList>
    </citation>
    <scope>IDENTIFICATION</scope>
</reference>
<keyword evidence="1" id="KW-0812">Transmembrane</keyword>
<evidence type="ECO:0000256" key="1">
    <source>
        <dbReference type="SAM" id="Phobius"/>
    </source>
</evidence>
<evidence type="ECO:0000313" key="2">
    <source>
        <dbReference type="Ensembl" id="ENSHCOP00000003190.1"/>
    </source>
</evidence>
<keyword evidence="1" id="KW-1133">Transmembrane helix</keyword>
<keyword evidence="3" id="KW-1185">Reference proteome</keyword>
<keyword evidence="1" id="KW-0472">Membrane</keyword>
<dbReference type="Proteomes" id="UP000264820">
    <property type="component" value="Unplaced"/>
</dbReference>
<accession>A0A3Q2XFM6</accession>
<feature type="transmembrane region" description="Helical" evidence="1">
    <location>
        <begin position="71"/>
        <end position="91"/>
    </location>
</feature>
<dbReference type="AlphaFoldDB" id="A0A3Q2XFM6"/>
<evidence type="ECO:0000313" key="3">
    <source>
        <dbReference type="Proteomes" id="UP000264820"/>
    </source>
</evidence>